<reference evidence="2 3" key="1">
    <citation type="submission" date="2024-01" db="EMBL/GenBank/DDBJ databases">
        <title>The genomes of 5 underutilized Papilionoideae crops provide insights into root nodulation and disease resistanc.</title>
        <authorList>
            <person name="Yuan L."/>
        </authorList>
    </citation>
    <scope>NUCLEOTIDE SEQUENCE [LARGE SCALE GENOMIC DNA]</scope>
    <source>
        <strain evidence="2">ZHUSHIDOU_FW_LH</strain>
        <tissue evidence="2">Leaf</tissue>
    </source>
</reference>
<feature type="region of interest" description="Disordered" evidence="1">
    <location>
        <begin position="1"/>
        <end position="45"/>
    </location>
</feature>
<accession>A0AAN9F0P5</accession>
<evidence type="ECO:0000313" key="3">
    <source>
        <dbReference type="Proteomes" id="UP001372338"/>
    </source>
</evidence>
<keyword evidence="3" id="KW-1185">Reference proteome</keyword>
<organism evidence="2 3">
    <name type="scientific">Crotalaria pallida</name>
    <name type="common">Smooth rattlebox</name>
    <name type="synonym">Crotalaria striata</name>
    <dbReference type="NCBI Taxonomy" id="3830"/>
    <lineage>
        <taxon>Eukaryota</taxon>
        <taxon>Viridiplantae</taxon>
        <taxon>Streptophyta</taxon>
        <taxon>Embryophyta</taxon>
        <taxon>Tracheophyta</taxon>
        <taxon>Spermatophyta</taxon>
        <taxon>Magnoliopsida</taxon>
        <taxon>eudicotyledons</taxon>
        <taxon>Gunneridae</taxon>
        <taxon>Pentapetalae</taxon>
        <taxon>rosids</taxon>
        <taxon>fabids</taxon>
        <taxon>Fabales</taxon>
        <taxon>Fabaceae</taxon>
        <taxon>Papilionoideae</taxon>
        <taxon>50 kb inversion clade</taxon>
        <taxon>genistoids sensu lato</taxon>
        <taxon>core genistoids</taxon>
        <taxon>Crotalarieae</taxon>
        <taxon>Crotalaria</taxon>
    </lineage>
</organism>
<comment type="caution">
    <text evidence="2">The sequence shown here is derived from an EMBL/GenBank/DDBJ whole genome shotgun (WGS) entry which is preliminary data.</text>
</comment>
<dbReference type="AlphaFoldDB" id="A0AAN9F0P5"/>
<name>A0AAN9F0P5_CROPI</name>
<gene>
    <name evidence="2" type="ORF">RIF29_19093</name>
</gene>
<dbReference type="Proteomes" id="UP001372338">
    <property type="component" value="Unassembled WGS sequence"/>
</dbReference>
<protein>
    <submittedName>
        <fullName evidence="2">Uncharacterized protein</fullName>
    </submittedName>
</protein>
<feature type="compositionally biased region" description="Polar residues" evidence="1">
    <location>
        <begin position="12"/>
        <end position="26"/>
    </location>
</feature>
<feature type="compositionally biased region" description="Basic and acidic residues" evidence="1">
    <location>
        <begin position="1"/>
        <end position="11"/>
    </location>
</feature>
<sequence>MDHESHKEGVTKNHTITKGGSATVSQRGGGSVTAAVRRRKGGSQLVVRRREACDGERLCNGRRLATDGGCMAEARQRRRLCREGFVLQRVGCTKKKENGRR</sequence>
<dbReference type="EMBL" id="JAYWIO010000004">
    <property type="protein sequence ID" value="KAK7266449.1"/>
    <property type="molecule type" value="Genomic_DNA"/>
</dbReference>
<proteinExistence type="predicted"/>
<evidence type="ECO:0000313" key="2">
    <source>
        <dbReference type="EMBL" id="KAK7266449.1"/>
    </source>
</evidence>
<evidence type="ECO:0000256" key="1">
    <source>
        <dbReference type="SAM" id="MobiDB-lite"/>
    </source>
</evidence>